<evidence type="ECO:0000256" key="2">
    <source>
        <dbReference type="ARBA" id="ARBA00008455"/>
    </source>
</evidence>
<dbReference type="GO" id="GO:0005788">
    <property type="term" value="C:endoplasmic reticulum lumen"/>
    <property type="evidence" value="ECO:0007669"/>
    <property type="project" value="UniProtKB-SubCell"/>
</dbReference>
<dbReference type="PROSITE" id="PS00639">
    <property type="entry name" value="THIOL_PROTEASE_HIS"/>
    <property type="match status" value="1"/>
</dbReference>
<dbReference type="PROSITE" id="PS00640">
    <property type="entry name" value="THIOL_PROTEASE_ASN"/>
    <property type="match status" value="1"/>
</dbReference>
<dbReference type="PRINTS" id="PR00705">
    <property type="entry name" value="PAPAIN"/>
</dbReference>
<dbReference type="SUPFAM" id="SSF54001">
    <property type="entry name" value="Cysteine proteinases"/>
    <property type="match status" value="1"/>
</dbReference>
<reference evidence="15" key="1">
    <citation type="journal article" date="2017" name="Front. Plant Sci.">
        <title>Climate Clever Clovers: New Paradigm to Reduce the Environmental Footprint of Ruminants by Breeding Low Methanogenic Forages Utilizing Haplotype Variation.</title>
        <authorList>
            <person name="Kaur P."/>
            <person name="Appels R."/>
            <person name="Bayer P.E."/>
            <person name="Keeble-Gagnere G."/>
            <person name="Wang J."/>
            <person name="Hirakawa H."/>
            <person name="Shirasawa K."/>
            <person name="Vercoe P."/>
            <person name="Stefanova K."/>
            <person name="Durmic Z."/>
            <person name="Nichols P."/>
            <person name="Revell C."/>
            <person name="Isobe S.N."/>
            <person name="Edwards D."/>
            <person name="Erskine W."/>
        </authorList>
    </citation>
    <scope>NUCLEOTIDE SEQUENCE [LARGE SCALE GENOMIC DNA]</scope>
    <source>
        <strain evidence="15">cv. Daliak</strain>
    </source>
</reference>
<keyword evidence="6" id="KW-0788">Thiol protease</keyword>
<accession>A0A2Z6LTG0</accession>
<feature type="domain" description="Peptidase C1A papain C-terminal" evidence="12">
    <location>
        <begin position="126"/>
        <end position="343"/>
    </location>
</feature>
<keyword evidence="8" id="KW-0325">Glycoprotein</keyword>
<dbReference type="CDD" id="cd02248">
    <property type="entry name" value="Peptidase_C1A"/>
    <property type="match status" value="1"/>
</dbReference>
<evidence type="ECO:0000256" key="6">
    <source>
        <dbReference type="ARBA" id="ARBA00022807"/>
    </source>
</evidence>
<dbReference type="InterPro" id="IPR013128">
    <property type="entry name" value="Peptidase_C1A"/>
</dbReference>
<evidence type="ECO:0000256" key="8">
    <source>
        <dbReference type="ARBA" id="ARBA00023180"/>
    </source>
</evidence>
<organism evidence="14 15">
    <name type="scientific">Trifolium subterraneum</name>
    <name type="common">Subterranean clover</name>
    <dbReference type="NCBI Taxonomy" id="3900"/>
    <lineage>
        <taxon>Eukaryota</taxon>
        <taxon>Viridiplantae</taxon>
        <taxon>Streptophyta</taxon>
        <taxon>Embryophyta</taxon>
        <taxon>Tracheophyta</taxon>
        <taxon>Spermatophyta</taxon>
        <taxon>Magnoliopsida</taxon>
        <taxon>eudicotyledons</taxon>
        <taxon>Gunneridae</taxon>
        <taxon>Pentapetalae</taxon>
        <taxon>rosids</taxon>
        <taxon>fabids</taxon>
        <taxon>Fabales</taxon>
        <taxon>Fabaceae</taxon>
        <taxon>Papilionoideae</taxon>
        <taxon>50 kb inversion clade</taxon>
        <taxon>NPAAA clade</taxon>
        <taxon>Hologalegina</taxon>
        <taxon>IRL clade</taxon>
        <taxon>Trifolieae</taxon>
        <taxon>Trifolium</taxon>
    </lineage>
</organism>
<dbReference type="PANTHER" id="PTHR12411">
    <property type="entry name" value="CYSTEINE PROTEASE FAMILY C1-RELATED"/>
    <property type="match status" value="1"/>
</dbReference>
<dbReference type="SMART" id="SM00645">
    <property type="entry name" value="Pept_C1"/>
    <property type="match status" value="1"/>
</dbReference>
<dbReference type="Gene3D" id="3.90.70.10">
    <property type="entry name" value="Cysteine proteinases"/>
    <property type="match status" value="1"/>
</dbReference>
<sequence>MAPKNQLYHILLALFFCLGLWAIQVNSRTLEDGYMYARHEQWMGQYGKVYKDPQERETRLKIFTENVNYIEASNNARNSKLYKLDINQFADLTNEEFVASRNKFKGHMCSSITRTTTFKYENASSIPSAVDWRTEGAVTPVKNQGQCGCCWAFSAVAATEGIHKLSTGNLVSLSEQELVDCDTKGVDQGCEGGLMDDAFKFIIQNHGLNTEAQYPYQGVDGTCSANEASTNAATITGYEDVPANNEQALQKAVANQPISVAIDASGSDFQFYKSGVFTGSCGTELDHGVTAVGYGIANDGTKFWLVKNSWGTGWGEEGYIRMQMGVDAAEGLCGIAMQASYPTA</sequence>
<dbReference type="EMBL" id="DF973249">
    <property type="protein sequence ID" value="GAU22571.1"/>
    <property type="molecule type" value="Genomic_DNA"/>
</dbReference>
<dbReference type="Proteomes" id="UP000242715">
    <property type="component" value="Unassembled WGS sequence"/>
</dbReference>
<evidence type="ECO:0000256" key="3">
    <source>
        <dbReference type="ARBA" id="ARBA00022670"/>
    </source>
</evidence>
<comment type="subcellular location">
    <subcellularLocation>
        <location evidence="1">Endoplasmic reticulum lumen</location>
    </subcellularLocation>
</comment>
<feature type="chain" id="PRO_5018570605" description="Vignain" evidence="11">
    <location>
        <begin position="23"/>
        <end position="344"/>
    </location>
</feature>
<name>A0A2Z6LTG0_TRISU</name>
<proteinExistence type="inferred from homology"/>
<protein>
    <recommendedName>
        <fullName evidence="9">Vignain</fullName>
    </recommendedName>
    <alternativeName>
        <fullName evidence="10">Bean endopeptidase</fullName>
    </alternativeName>
</protein>
<gene>
    <name evidence="14" type="ORF">TSUD_93390</name>
</gene>
<dbReference type="Pfam" id="PF08246">
    <property type="entry name" value="Inhibitor_I29"/>
    <property type="match status" value="1"/>
</dbReference>
<evidence type="ECO:0000256" key="9">
    <source>
        <dbReference type="ARBA" id="ARBA00069575"/>
    </source>
</evidence>
<dbReference type="InterPro" id="IPR000668">
    <property type="entry name" value="Peptidase_C1A_C"/>
</dbReference>
<evidence type="ECO:0000259" key="12">
    <source>
        <dbReference type="SMART" id="SM00645"/>
    </source>
</evidence>
<evidence type="ECO:0000256" key="10">
    <source>
        <dbReference type="ARBA" id="ARBA00080531"/>
    </source>
</evidence>
<feature type="signal peptide" evidence="11">
    <location>
        <begin position="1"/>
        <end position="22"/>
    </location>
</feature>
<dbReference type="Pfam" id="PF00112">
    <property type="entry name" value="Peptidase_C1"/>
    <property type="match status" value="1"/>
</dbReference>
<dbReference type="InterPro" id="IPR025661">
    <property type="entry name" value="Pept_asp_AS"/>
</dbReference>
<dbReference type="AlphaFoldDB" id="A0A2Z6LTG0"/>
<dbReference type="SMART" id="SM00848">
    <property type="entry name" value="Inhibitor_I29"/>
    <property type="match status" value="1"/>
</dbReference>
<keyword evidence="7" id="KW-1015">Disulfide bond</keyword>
<evidence type="ECO:0000256" key="11">
    <source>
        <dbReference type="SAM" id="SignalP"/>
    </source>
</evidence>
<feature type="domain" description="Cathepsin propeptide inhibitor" evidence="13">
    <location>
        <begin position="39"/>
        <end position="97"/>
    </location>
</feature>
<dbReference type="PROSITE" id="PS00139">
    <property type="entry name" value="THIOL_PROTEASE_CYS"/>
    <property type="match status" value="1"/>
</dbReference>
<keyword evidence="15" id="KW-1185">Reference proteome</keyword>
<evidence type="ECO:0000256" key="4">
    <source>
        <dbReference type="ARBA" id="ARBA00022729"/>
    </source>
</evidence>
<comment type="similarity">
    <text evidence="2">Belongs to the peptidase C1 family.</text>
</comment>
<dbReference type="GO" id="GO:0008234">
    <property type="term" value="F:cysteine-type peptidase activity"/>
    <property type="evidence" value="ECO:0007669"/>
    <property type="project" value="UniProtKB-KW"/>
</dbReference>
<evidence type="ECO:0000256" key="7">
    <source>
        <dbReference type="ARBA" id="ARBA00023157"/>
    </source>
</evidence>
<dbReference type="InterPro" id="IPR039417">
    <property type="entry name" value="Peptidase_C1A_papain-like"/>
</dbReference>
<dbReference type="InterPro" id="IPR038765">
    <property type="entry name" value="Papain-like_cys_pep_sf"/>
</dbReference>
<evidence type="ECO:0000256" key="1">
    <source>
        <dbReference type="ARBA" id="ARBA00004319"/>
    </source>
</evidence>
<evidence type="ECO:0000259" key="13">
    <source>
        <dbReference type="SMART" id="SM00848"/>
    </source>
</evidence>
<evidence type="ECO:0000313" key="15">
    <source>
        <dbReference type="Proteomes" id="UP000242715"/>
    </source>
</evidence>
<dbReference type="FunFam" id="3.90.70.10:FF:000023">
    <property type="entry name" value="Senescence-specific cysteine protease SAG39"/>
    <property type="match status" value="1"/>
</dbReference>
<evidence type="ECO:0000256" key="5">
    <source>
        <dbReference type="ARBA" id="ARBA00022801"/>
    </source>
</evidence>
<dbReference type="InterPro" id="IPR000169">
    <property type="entry name" value="Pept_cys_AS"/>
</dbReference>
<dbReference type="GO" id="GO:0006508">
    <property type="term" value="P:proteolysis"/>
    <property type="evidence" value="ECO:0007669"/>
    <property type="project" value="UniProtKB-KW"/>
</dbReference>
<dbReference type="InterPro" id="IPR025660">
    <property type="entry name" value="Pept_his_AS"/>
</dbReference>
<keyword evidence="3" id="KW-0645">Protease</keyword>
<evidence type="ECO:0000313" key="14">
    <source>
        <dbReference type="EMBL" id="GAU22571.1"/>
    </source>
</evidence>
<dbReference type="OrthoDB" id="10253408at2759"/>
<keyword evidence="5" id="KW-0378">Hydrolase</keyword>
<keyword evidence="4 11" id="KW-0732">Signal</keyword>
<dbReference type="InterPro" id="IPR013201">
    <property type="entry name" value="Prot_inhib_I29"/>
</dbReference>